<feature type="transmembrane region" description="Helical" evidence="15">
    <location>
        <begin position="160"/>
        <end position="180"/>
    </location>
</feature>
<evidence type="ECO:0000256" key="10">
    <source>
        <dbReference type="ARBA" id="ARBA00023136"/>
    </source>
</evidence>
<keyword evidence="6" id="KW-0325">Glycoprotein</keyword>
<sequence>MKDHFGSALLFLVALPATTLGQSTALSALDAFPDCAVGCITASLADGLCSLTNQTCICTNEAFQAQVTTCVTASCTIPEALGMPKQIDPSQTSSSLTLYCGITATRNASQTRCGAPIRDRSGELITLTNAVSSVAGAFTALRFAYKIIFMRYGLGMDDWFILATMVVTIPGVFITVYGMAPNGLGKDIWTLSSERITNVLRYFYIMAIIYFVITSLVKVSIVSFYLRVFPSRGVQRLLWATIVFIALWGVAYVFAAAFQCTPVRYFWTQWDGLHEGQCLDKTAIAWSNAAINIALDLWILAIPLWQLRGLQLHWKKKVGVALMFCVGTL</sequence>
<evidence type="ECO:0000256" key="3">
    <source>
        <dbReference type="ARBA" id="ARBA00004613"/>
    </source>
</evidence>
<feature type="transmembrane region" description="Helical" evidence="15">
    <location>
        <begin position="289"/>
        <end position="307"/>
    </location>
</feature>
<dbReference type="InterPro" id="IPR052337">
    <property type="entry name" value="SAT4-like"/>
</dbReference>
<keyword evidence="9 15" id="KW-1133">Transmembrane helix</keyword>
<accession>A0A086SYH0</accession>
<reference evidence="19" key="1">
    <citation type="journal article" date="2014" name="Genome Announc.">
        <title>Genome sequence and annotation of Acremonium chrysogenum, producer of the beta-lactam antibiotic cephalosporin C.</title>
        <authorList>
            <person name="Terfehr D."/>
            <person name="Dahlmann T.A."/>
            <person name="Specht T."/>
            <person name="Zadra I."/>
            <person name="Kuernsteiner H."/>
            <person name="Kueck U."/>
        </authorList>
    </citation>
    <scope>NUCLEOTIDE SEQUENCE [LARGE SCALE GENOMIC DNA]</scope>
    <source>
        <strain evidence="19">ATCC 11550 / CBS 779.69 / DSM 880 / IAM 14645 / JCM 23072 / IMI 49137</strain>
    </source>
</reference>
<evidence type="ECO:0000256" key="9">
    <source>
        <dbReference type="ARBA" id="ARBA00022989"/>
    </source>
</evidence>
<keyword evidence="11 14" id="KW-1015">Disulfide bond</keyword>
<dbReference type="InterPro" id="IPR049326">
    <property type="entry name" value="Rhodopsin_dom_fungi"/>
</dbReference>
<evidence type="ECO:0000313" key="19">
    <source>
        <dbReference type="Proteomes" id="UP000029964"/>
    </source>
</evidence>
<dbReference type="GO" id="GO:0005576">
    <property type="term" value="C:extracellular region"/>
    <property type="evidence" value="ECO:0007669"/>
    <property type="project" value="UniProtKB-SubCell"/>
</dbReference>
<evidence type="ECO:0000256" key="15">
    <source>
        <dbReference type="SAM" id="Phobius"/>
    </source>
</evidence>
<evidence type="ECO:0000259" key="17">
    <source>
        <dbReference type="PROSITE" id="PS52012"/>
    </source>
</evidence>
<evidence type="ECO:0000256" key="14">
    <source>
        <dbReference type="PROSITE-ProRule" id="PRU01356"/>
    </source>
</evidence>
<evidence type="ECO:0000256" key="4">
    <source>
        <dbReference type="ARBA" id="ARBA00010031"/>
    </source>
</evidence>
<dbReference type="HOGENOM" id="CLU_028200_6_4_1"/>
<dbReference type="Proteomes" id="UP000029964">
    <property type="component" value="Unassembled WGS sequence"/>
</dbReference>
<feature type="transmembrane region" description="Helical" evidence="15">
    <location>
        <begin position="237"/>
        <end position="258"/>
    </location>
</feature>
<protein>
    <recommendedName>
        <fullName evidence="17">CFEM domain-containing protein</fullName>
    </recommendedName>
</protein>
<comment type="caution">
    <text evidence="14">Lacks conserved residue(s) required for the propagation of feature annotation.</text>
</comment>
<dbReference type="Pfam" id="PF20684">
    <property type="entry name" value="Fung_rhodopsin"/>
    <property type="match status" value="1"/>
</dbReference>
<dbReference type="AlphaFoldDB" id="A0A086SYH0"/>
<evidence type="ECO:0000256" key="8">
    <source>
        <dbReference type="ARBA" id="ARBA00022729"/>
    </source>
</evidence>
<evidence type="ECO:0000256" key="16">
    <source>
        <dbReference type="SAM" id="SignalP"/>
    </source>
</evidence>
<feature type="transmembrane region" description="Helical" evidence="15">
    <location>
        <begin position="130"/>
        <end position="148"/>
    </location>
</feature>
<keyword evidence="6" id="KW-0336">GPI-anchor</keyword>
<comment type="similarity">
    <text evidence="13">Belongs to the SAT4 family.</text>
</comment>
<dbReference type="PANTHER" id="PTHR33048">
    <property type="entry name" value="PTH11-LIKE INTEGRAL MEMBRANE PROTEIN (AFU_ORTHOLOGUE AFUA_5G11245)"/>
    <property type="match status" value="1"/>
</dbReference>
<feature type="domain" description="CFEM" evidence="17">
    <location>
        <begin position="7"/>
        <end position="127"/>
    </location>
</feature>
<comment type="similarity">
    <text evidence="4">Belongs to the RBT5 family.</text>
</comment>
<comment type="caution">
    <text evidence="18">The sequence shown here is derived from an EMBL/GenBank/DDBJ whole genome shotgun (WGS) entry which is preliminary data.</text>
</comment>
<proteinExistence type="inferred from homology"/>
<dbReference type="Pfam" id="PF05730">
    <property type="entry name" value="CFEM"/>
    <property type="match status" value="1"/>
</dbReference>
<keyword evidence="10 15" id="KW-0472">Membrane</keyword>
<evidence type="ECO:0000256" key="7">
    <source>
        <dbReference type="ARBA" id="ARBA00022692"/>
    </source>
</evidence>
<keyword evidence="7 15" id="KW-0812">Transmembrane</keyword>
<dbReference type="STRING" id="857340.A0A086SYH0"/>
<keyword evidence="12" id="KW-0449">Lipoprotein</keyword>
<dbReference type="PANTHER" id="PTHR33048:SF143">
    <property type="entry name" value="EXTRACELLULAR MEMBRANE PROTEIN CFEM DOMAIN-CONTAINING PROTEIN-RELATED"/>
    <property type="match status" value="1"/>
</dbReference>
<evidence type="ECO:0000256" key="1">
    <source>
        <dbReference type="ARBA" id="ARBA00004141"/>
    </source>
</evidence>
<evidence type="ECO:0000256" key="5">
    <source>
        <dbReference type="ARBA" id="ARBA00022525"/>
    </source>
</evidence>
<evidence type="ECO:0000256" key="13">
    <source>
        <dbReference type="ARBA" id="ARBA00038359"/>
    </source>
</evidence>
<feature type="disulfide bond" evidence="14">
    <location>
        <begin position="35"/>
        <end position="75"/>
    </location>
</feature>
<dbReference type="PROSITE" id="PS52012">
    <property type="entry name" value="CFEM"/>
    <property type="match status" value="1"/>
</dbReference>
<evidence type="ECO:0000313" key="18">
    <source>
        <dbReference type="EMBL" id="KFH42152.1"/>
    </source>
</evidence>
<feature type="disulfide bond" evidence="14">
    <location>
        <begin position="49"/>
        <end position="56"/>
    </location>
</feature>
<feature type="chain" id="PRO_5001815101" description="CFEM domain-containing protein" evidence="16">
    <location>
        <begin position="22"/>
        <end position="329"/>
    </location>
</feature>
<keyword evidence="8 16" id="KW-0732">Signal</keyword>
<dbReference type="EMBL" id="JPKY01000103">
    <property type="protein sequence ID" value="KFH42152.1"/>
    <property type="molecule type" value="Genomic_DNA"/>
</dbReference>
<dbReference type="GO" id="GO:0098552">
    <property type="term" value="C:side of membrane"/>
    <property type="evidence" value="ECO:0007669"/>
    <property type="project" value="UniProtKB-KW"/>
</dbReference>
<feature type="transmembrane region" description="Helical" evidence="15">
    <location>
        <begin position="200"/>
        <end position="225"/>
    </location>
</feature>
<evidence type="ECO:0000256" key="11">
    <source>
        <dbReference type="ARBA" id="ARBA00023157"/>
    </source>
</evidence>
<name>A0A086SYH0_HAPC1</name>
<feature type="signal peptide" evidence="16">
    <location>
        <begin position="1"/>
        <end position="21"/>
    </location>
</feature>
<dbReference type="InterPro" id="IPR008427">
    <property type="entry name" value="Extracellular_membr_CFEM_dom"/>
</dbReference>
<evidence type="ECO:0000256" key="6">
    <source>
        <dbReference type="ARBA" id="ARBA00022622"/>
    </source>
</evidence>
<feature type="disulfide bond" evidence="14">
    <location>
        <begin position="39"/>
        <end position="70"/>
    </location>
</feature>
<gene>
    <name evidence="18" type="ORF">ACRE_071150</name>
</gene>
<dbReference type="OrthoDB" id="2496787at2759"/>
<comment type="subcellular location">
    <subcellularLocation>
        <location evidence="2">Membrane</location>
        <topology evidence="2">Lipid-anchor</topology>
        <topology evidence="2">GPI-anchor</topology>
    </subcellularLocation>
    <subcellularLocation>
        <location evidence="1">Membrane</location>
        <topology evidence="1">Multi-pass membrane protein</topology>
    </subcellularLocation>
    <subcellularLocation>
        <location evidence="3">Secreted</location>
    </subcellularLocation>
</comment>
<evidence type="ECO:0000256" key="12">
    <source>
        <dbReference type="ARBA" id="ARBA00023288"/>
    </source>
</evidence>
<evidence type="ECO:0000256" key="2">
    <source>
        <dbReference type="ARBA" id="ARBA00004589"/>
    </source>
</evidence>
<keyword evidence="19" id="KW-1185">Reference proteome</keyword>
<keyword evidence="5" id="KW-0964">Secreted</keyword>
<organism evidence="18 19">
    <name type="scientific">Hapsidospora chrysogenum (strain ATCC 11550 / CBS 779.69 / DSM 880 / IAM 14645 / JCM 23072 / IMI 49137)</name>
    <name type="common">Acremonium chrysogenum</name>
    <dbReference type="NCBI Taxonomy" id="857340"/>
    <lineage>
        <taxon>Eukaryota</taxon>
        <taxon>Fungi</taxon>
        <taxon>Dikarya</taxon>
        <taxon>Ascomycota</taxon>
        <taxon>Pezizomycotina</taxon>
        <taxon>Sordariomycetes</taxon>
        <taxon>Hypocreomycetidae</taxon>
        <taxon>Hypocreales</taxon>
        <taxon>Bionectriaceae</taxon>
        <taxon>Hapsidospora</taxon>
    </lineage>
</organism>